<feature type="transmembrane region" description="Helical" evidence="2">
    <location>
        <begin position="100"/>
        <end position="120"/>
    </location>
</feature>
<protein>
    <submittedName>
        <fullName evidence="3">Tol-pal system protein YbgF</fullName>
    </submittedName>
</protein>
<dbReference type="InterPro" id="IPR019734">
    <property type="entry name" value="TPR_rpt"/>
</dbReference>
<evidence type="ECO:0000256" key="1">
    <source>
        <dbReference type="SAM" id="MobiDB-lite"/>
    </source>
</evidence>
<evidence type="ECO:0000313" key="4">
    <source>
        <dbReference type="Proteomes" id="UP000199729"/>
    </source>
</evidence>
<sequence>MKVFSLRLPAVMQQALRAIGMVAVWVAFVGVAVVPVDSVLAAPALTQADLDGQKELLQFKLDALKESQQKDIENLRQRLDYVDKRVDDQNTYAGQGVDRLGIWVTVLLAILGSIGFVTVYRRTKKEAQEAAKDWFSENSEDLKSKVEDLQKKIGDLERHADFAEKKITAEVQEIQGQAGQAKVNIADEEARAIERLQKNMGKTQNSEEPLSDEKKQDAELLKERSDRLKRKPESEYLFADWNARALSAYSNNYFEGAAYFWLKAAEAADAKSKDAAQALLFRGIVQGQLGQAEAEIATYEEVDKRYGQAPEAALREQVARALFNKGVVQGQLEKKEAAIATYEEVDKRYGQAPEAALREQVARALLNKGVVQGQLEKKEAAIATYEEVDKRYGQAPEAALREVVARALVSKGSRQGELGRNEAAIVTYEEVDKRYGHAPEAALREQVNAAYTGLGFAWICEAKRLWMVSAEAAKNLLLSAAGVLNRAVRALDENGVVLGNLAYLACLQGDMQAAEVWFVKALQAPDHGGEEIYRDTLKDLEIHPVPEDENMRALVERLWQAHKPKA</sequence>
<dbReference type="AlphaFoldDB" id="A0A221KFN2"/>
<dbReference type="SMART" id="SM00028">
    <property type="entry name" value="TPR"/>
    <property type="match status" value="3"/>
</dbReference>
<keyword evidence="2" id="KW-1133">Transmembrane helix</keyword>
<dbReference type="Proteomes" id="UP000199729">
    <property type="component" value="Chromosome"/>
</dbReference>
<dbReference type="Pfam" id="PF13181">
    <property type="entry name" value="TPR_8"/>
    <property type="match status" value="2"/>
</dbReference>
<dbReference type="KEGG" id="vff:VITFI_CDS1981"/>
<organism evidence="3 4">
    <name type="scientific">Vitreoscilla filiformis</name>
    <dbReference type="NCBI Taxonomy" id="63"/>
    <lineage>
        <taxon>Bacteria</taxon>
        <taxon>Pseudomonadati</taxon>
        <taxon>Pseudomonadota</taxon>
        <taxon>Betaproteobacteria</taxon>
        <taxon>Neisseriales</taxon>
        <taxon>Neisseriaceae</taxon>
        <taxon>Vitreoscilla</taxon>
    </lineage>
</organism>
<keyword evidence="4" id="KW-1185">Reference proteome</keyword>
<dbReference type="InterPro" id="IPR011990">
    <property type="entry name" value="TPR-like_helical_dom_sf"/>
</dbReference>
<dbReference type="EMBL" id="CP022423">
    <property type="protein sequence ID" value="ASM77759.1"/>
    <property type="molecule type" value="Genomic_DNA"/>
</dbReference>
<gene>
    <name evidence="3" type="ORF">VITFI_CDS1981</name>
</gene>
<dbReference type="SUPFAM" id="SSF48452">
    <property type="entry name" value="TPR-like"/>
    <property type="match status" value="1"/>
</dbReference>
<evidence type="ECO:0000256" key="2">
    <source>
        <dbReference type="SAM" id="Phobius"/>
    </source>
</evidence>
<feature type="region of interest" description="Disordered" evidence="1">
    <location>
        <begin position="198"/>
        <end position="225"/>
    </location>
</feature>
<dbReference type="OrthoDB" id="9151977at2"/>
<feature type="compositionally biased region" description="Basic and acidic residues" evidence="1">
    <location>
        <begin position="211"/>
        <end position="225"/>
    </location>
</feature>
<reference evidence="3 4" key="1">
    <citation type="submission" date="2017-07" db="EMBL/GenBank/DDBJ databases">
        <title>Complete Genome Sequence of the cosmetic ferment Vitreoscilla filiformis (ATCC15551).</title>
        <authorList>
            <person name="Contreras S."/>
            <person name="Sagory-Zalkind P."/>
            <person name="Blanquart H."/>
            <person name="Iltis A."/>
            <person name="Morand S.C."/>
        </authorList>
    </citation>
    <scope>NUCLEOTIDE SEQUENCE [LARGE SCALE GENOMIC DNA]</scope>
    <source>
        <strain evidence="3 4">ATCC 15551</strain>
    </source>
</reference>
<dbReference type="RefSeq" id="WP_157725629.1">
    <property type="nucleotide sequence ID" value="NZ_CP022423.1"/>
</dbReference>
<keyword evidence="2" id="KW-0472">Membrane</keyword>
<keyword evidence="2" id="KW-0812">Transmembrane</keyword>
<accession>A0A221KFN2</accession>
<proteinExistence type="predicted"/>
<name>A0A221KFN2_VITFI</name>
<evidence type="ECO:0000313" key="3">
    <source>
        <dbReference type="EMBL" id="ASM77759.1"/>
    </source>
</evidence>
<dbReference type="Gene3D" id="1.25.40.10">
    <property type="entry name" value="Tetratricopeptide repeat domain"/>
    <property type="match status" value="2"/>
</dbReference>